<dbReference type="Gene3D" id="3.40.5.60">
    <property type="match status" value="1"/>
</dbReference>
<name>A0A8S1C3S6_9INSE</name>
<evidence type="ECO:0000256" key="3">
    <source>
        <dbReference type="ARBA" id="ARBA00014804"/>
    </source>
</evidence>
<evidence type="ECO:0000259" key="7">
    <source>
        <dbReference type="Pfam" id="PF05916"/>
    </source>
</evidence>
<evidence type="ECO:0000256" key="6">
    <source>
        <dbReference type="PIRNR" id="PIRNR007764"/>
    </source>
</evidence>
<dbReference type="Gene3D" id="1.20.58.1030">
    <property type="match status" value="1"/>
</dbReference>
<dbReference type="InterPro" id="IPR031633">
    <property type="entry name" value="SLD5_C"/>
</dbReference>
<evidence type="ECO:0000256" key="4">
    <source>
        <dbReference type="ARBA" id="ARBA00022705"/>
    </source>
</evidence>
<accession>A0A8S1C3S6</accession>
<dbReference type="PANTHER" id="PTHR21206:SF0">
    <property type="entry name" value="DNA REPLICATION COMPLEX GINS PROTEIN SLD5"/>
    <property type="match status" value="1"/>
</dbReference>
<keyword evidence="4 6" id="KW-0235">DNA replication</keyword>
<dbReference type="Proteomes" id="UP000494165">
    <property type="component" value="Unassembled WGS sequence"/>
</dbReference>
<dbReference type="SUPFAM" id="SSF158573">
    <property type="entry name" value="GINS helical bundle-like"/>
    <property type="match status" value="1"/>
</dbReference>
<evidence type="ECO:0000259" key="8">
    <source>
        <dbReference type="Pfam" id="PF16922"/>
    </source>
</evidence>
<dbReference type="CDD" id="cd11711">
    <property type="entry name" value="GINS_A_Sld5"/>
    <property type="match status" value="1"/>
</dbReference>
<evidence type="ECO:0000313" key="9">
    <source>
        <dbReference type="EMBL" id="CAB3366650.1"/>
    </source>
</evidence>
<evidence type="ECO:0000256" key="5">
    <source>
        <dbReference type="ARBA" id="ARBA00023242"/>
    </source>
</evidence>
<keyword evidence="5 6" id="KW-0539">Nucleus</keyword>
<comment type="function">
    <text evidence="6">The GINS complex plays an essential role in the initiation of DNA replication.</text>
</comment>
<reference evidence="9 10" key="1">
    <citation type="submission" date="2020-04" db="EMBL/GenBank/DDBJ databases">
        <authorList>
            <person name="Alioto T."/>
            <person name="Alioto T."/>
            <person name="Gomez Garrido J."/>
        </authorList>
    </citation>
    <scope>NUCLEOTIDE SEQUENCE [LARGE SCALE GENOMIC DNA]</scope>
</reference>
<dbReference type="GO" id="GO:0000727">
    <property type="term" value="P:double-strand break repair via break-induced replication"/>
    <property type="evidence" value="ECO:0007669"/>
    <property type="project" value="TreeGrafter"/>
</dbReference>
<dbReference type="InterPro" id="IPR008591">
    <property type="entry name" value="GINS_Sld5"/>
</dbReference>
<evidence type="ECO:0000256" key="2">
    <source>
        <dbReference type="ARBA" id="ARBA00008187"/>
    </source>
</evidence>
<dbReference type="OrthoDB" id="338231at2759"/>
<dbReference type="EMBL" id="CADEPI010000026">
    <property type="protein sequence ID" value="CAB3366650.1"/>
    <property type="molecule type" value="Genomic_DNA"/>
</dbReference>
<dbReference type="PANTHER" id="PTHR21206">
    <property type="entry name" value="SLD5 PROTEIN"/>
    <property type="match status" value="1"/>
</dbReference>
<dbReference type="AlphaFoldDB" id="A0A8S1C3S6"/>
<dbReference type="InterPro" id="IPR036224">
    <property type="entry name" value="GINS_bundle-like_dom_sf"/>
</dbReference>
<dbReference type="Pfam" id="PF05916">
    <property type="entry name" value="Sld5"/>
    <property type="match status" value="1"/>
</dbReference>
<feature type="domain" description="DNA replication complex GINS protein SLD5 C-terminal" evidence="8">
    <location>
        <begin position="206"/>
        <end position="264"/>
    </location>
</feature>
<comment type="subcellular location">
    <subcellularLocation>
        <location evidence="1 6">Nucleus</location>
    </subcellularLocation>
</comment>
<evidence type="ECO:0000256" key="1">
    <source>
        <dbReference type="ARBA" id="ARBA00004123"/>
    </source>
</evidence>
<gene>
    <name evidence="9" type="ORF">CLODIP_2_CD15919</name>
</gene>
<evidence type="ECO:0000313" key="10">
    <source>
        <dbReference type="Proteomes" id="UP000494165"/>
    </source>
</evidence>
<comment type="similarity">
    <text evidence="2 6">Belongs to the GINS4/SLD5 family.</text>
</comment>
<dbReference type="PIRSF" id="PIRSF007764">
    <property type="entry name" value="Sld5"/>
    <property type="match status" value="1"/>
</dbReference>
<sequence length="264" mass="30138">MFTSIYIITTPDIELINLSQLLHPQISVCCHLNIFKMSSMDTPSNTLQDSDLHDLGLSDDEPETATSVLNKFQTAWINEKLSPEILSYQGDYVECLMEQIKHMDNNVRKLDKRDLRSGLHALELSRIKYMLTDYLRVRLEKIEKYTYTILEAESSRSGDNLFLSEGEFQFAKDFFGNTQTALQTIALRHFPRPLASFDPAKMSVQPPMNSYVFVKAKKEVSGLIVPTHDPEEQDEELDLEENSQHILPYSSVAALVKDGTIMLI</sequence>
<keyword evidence="10" id="KW-1185">Reference proteome</keyword>
<comment type="caution">
    <text evidence="9">The sequence shown here is derived from an EMBL/GenBank/DDBJ whole genome shotgun (WGS) entry which is preliminary data.</text>
</comment>
<feature type="domain" description="GINS subunit" evidence="7">
    <location>
        <begin position="112"/>
        <end position="175"/>
    </location>
</feature>
<proteinExistence type="inferred from homology"/>
<dbReference type="CDD" id="cd21692">
    <property type="entry name" value="GINS_B_Sld5"/>
    <property type="match status" value="1"/>
</dbReference>
<dbReference type="GO" id="GO:0006261">
    <property type="term" value="P:DNA-templated DNA replication"/>
    <property type="evidence" value="ECO:0007669"/>
    <property type="project" value="InterPro"/>
</dbReference>
<dbReference type="InterPro" id="IPR038749">
    <property type="entry name" value="Sld5_GINS_A"/>
</dbReference>
<dbReference type="Pfam" id="PF16922">
    <property type="entry name" value="SLD5_C"/>
    <property type="match status" value="1"/>
</dbReference>
<organism evidence="9 10">
    <name type="scientific">Cloeon dipterum</name>
    <dbReference type="NCBI Taxonomy" id="197152"/>
    <lineage>
        <taxon>Eukaryota</taxon>
        <taxon>Metazoa</taxon>
        <taxon>Ecdysozoa</taxon>
        <taxon>Arthropoda</taxon>
        <taxon>Hexapoda</taxon>
        <taxon>Insecta</taxon>
        <taxon>Pterygota</taxon>
        <taxon>Palaeoptera</taxon>
        <taxon>Ephemeroptera</taxon>
        <taxon>Pisciforma</taxon>
        <taxon>Baetidae</taxon>
        <taxon>Cloeon</taxon>
    </lineage>
</organism>
<dbReference type="SUPFAM" id="SSF160059">
    <property type="entry name" value="PriA/YqbF domain"/>
    <property type="match status" value="1"/>
</dbReference>
<protein>
    <recommendedName>
        <fullName evidence="3 6">DNA replication complex GINS protein SLD5</fullName>
    </recommendedName>
</protein>
<dbReference type="InterPro" id="IPR021151">
    <property type="entry name" value="GINS_A"/>
</dbReference>
<dbReference type="GO" id="GO:0000811">
    <property type="term" value="C:GINS complex"/>
    <property type="evidence" value="ECO:0007669"/>
    <property type="project" value="UniProtKB-UniRule"/>
</dbReference>